<organism evidence="9 10">
    <name type="scientific">Basidiobolus meristosporus CBS 931.73</name>
    <dbReference type="NCBI Taxonomy" id="1314790"/>
    <lineage>
        <taxon>Eukaryota</taxon>
        <taxon>Fungi</taxon>
        <taxon>Fungi incertae sedis</taxon>
        <taxon>Zoopagomycota</taxon>
        <taxon>Entomophthoromycotina</taxon>
        <taxon>Basidiobolomycetes</taxon>
        <taxon>Basidiobolales</taxon>
        <taxon>Basidiobolaceae</taxon>
        <taxon>Basidiobolus</taxon>
    </lineage>
</organism>
<dbReference type="AlphaFoldDB" id="A0A1Y1YF42"/>
<dbReference type="Pfam" id="PF09335">
    <property type="entry name" value="VTT_dom"/>
    <property type="match status" value="1"/>
</dbReference>
<feature type="region of interest" description="Disordered" evidence="6">
    <location>
        <begin position="185"/>
        <end position="204"/>
    </location>
</feature>
<evidence type="ECO:0000256" key="3">
    <source>
        <dbReference type="ARBA" id="ARBA00022692"/>
    </source>
</evidence>
<reference evidence="9 10" key="1">
    <citation type="submission" date="2016-07" db="EMBL/GenBank/DDBJ databases">
        <title>Pervasive Adenine N6-methylation of Active Genes in Fungi.</title>
        <authorList>
            <consortium name="DOE Joint Genome Institute"/>
            <person name="Mondo S.J."/>
            <person name="Dannebaum R.O."/>
            <person name="Kuo R.C."/>
            <person name="Labutti K."/>
            <person name="Haridas S."/>
            <person name="Kuo A."/>
            <person name="Salamov A."/>
            <person name="Ahrendt S.R."/>
            <person name="Lipzen A."/>
            <person name="Sullivan W."/>
            <person name="Andreopoulos W.B."/>
            <person name="Clum A."/>
            <person name="Lindquist E."/>
            <person name="Daum C."/>
            <person name="Ramamoorthy G.K."/>
            <person name="Gryganskyi A."/>
            <person name="Culley D."/>
            <person name="Magnuson J.K."/>
            <person name="James T.Y."/>
            <person name="O'Malley M.A."/>
            <person name="Stajich J.E."/>
            <person name="Spatafora J.W."/>
            <person name="Visel A."/>
            <person name="Grigoriev I.V."/>
        </authorList>
    </citation>
    <scope>NUCLEOTIDE SEQUENCE [LARGE SCALE GENOMIC DNA]</scope>
    <source>
        <strain evidence="9 10">CBS 931.73</strain>
    </source>
</reference>
<feature type="domain" description="VTT" evidence="8">
    <location>
        <begin position="207"/>
        <end position="280"/>
    </location>
</feature>
<protein>
    <recommendedName>
        <fullName evidence="8">VTT domain-containing protein</fullName>
    </recommendedName>
</protein>
<evidence type="ECO:0000256" key="6">
    <source>
        <dbReference type="SAM" id="MobiDB-lite"/>
    </source>
</evidence>
<keyword evidence="3 7" id="KW-0812">Transmembrane</keyword>
<dbReference type="PANTHER" id="PTHR12677:SF59">
    <property type="entry name" value="GOLGI APPARATUS MEMBRANE PROTEIN TVP38-RELATED"/>
    <property type="match status" value="1"/>
</dbReference>
<keyword evidence="2" id="KW-1003">Cell membrane</keyword>
<dbReference type="Proteomes" id="UP000193498">
    <property type="component" value="Unassembled WGS sequence"/>
</dbReference>
<comment type="subcellular location">
    <subcellularLocation>
        <location evidence="1">Cell membrane</location>
        <topology evidence="1">Multi-pass membrane protein</topology>
    </subcellularLocation>
</comment>
<dbReference type="InterPro" id="IPR032816">
    <property type="entry name" value="VTT_dom"/>
</dbReference>
<dbReference type="InParanoid" id="A0A1Y1YF42"/>
<dbReference type="EMBL" id="MCFE01000150">
    <property type="protein sequence ID" value="ORX96632.1"/>
    <property type="molecule type" value="Genomic_DNA"/>
</dbReference>
<evidence type="ECO:0000313" key="9">
    <source>
        <dbReference type="EMBL" id="ORX96632.1"/>
    </source>
</evidence>
<evidence type="ECO:0000313" key="10">
    <source>
        <dbReference type="Proteomes" id="UP000193498"/>
    </source>
</evidence>
<feature type="transmembrane region" description="Helical" evidence="7">
    <location>
        <begin position="299"/>
        <end position="317"/>
    </location>
</feature>
<evidence type="ECO:0000259" key="8">
    <source>
        <dbReference type="Pfam" id="PF09335"/>
    </source>
</evidence>
<accession>A0A1Y1YF42</accession>
<dbReference type="STRING" id="1314790.A0A1Y1YF42"/>
<dbReference type="OrthoDB" id="2160443at2759"/>
<feature type="compositionally biased region" description="Low complexity" evidence="6">
    <location>
        <begin position="195"/>
        <end position="204"/>
    </location>
</feature>
<evidence type="ECO:0000256" key="5">
    <source>
        <dbReference type="ARBA" id="ARBA00023136"/>
    </source>
</evidence>
<comment type="caution">
    <text evidence="9">The sequence shown here is derived from an EMBL/GenBank/DDBJ whole genome shotgun (WGS) entry which is preliminary data.</text>
</comment>
<feature type="transmembrane region" description="Helical" evidence="7">
    <location>
        <begin position="231"/>
        <end position="251"/>
    </location>
</feature>
<gene>
    <name evidence="9" type="ORF">K493DRAFT_314432</name>
</gene>
<dbReference type="InterPro" id="IPR015414">
    <property type="entry name" value="TMEM64"/>
</dbReference>
<feature type="transmembrane region" description="Helical" evidence="7">
    <location>
        <begin position="257"/>
        <end position="278"/>
    </location>
</feature>
<evidence type="ECO:0000256" key="2">
    <source>
        <dbReference type="ARBA" id="ARBA00022475"/>
    </source>
</evidence>
<sequence length="346" mass="38371">MRLFRKYASARNYEGNHKQILKWLFRGVLVLLILGLLILAGIYASPHLQPFLYRMQQVPLGWLWVTMAYIPLVMVFAPRSLVGSGVGFVFGPALGLAIDISGFTLATMSIWVVCQALKRVINVGEAQESSIEIADEEGDTDTLHLTHFKPPLQRHDSEASHTSQTSNISAFSLGSEDELLIEEPAEASHTGNKPASSNSSSSAAEQGILKKAEKRFRLISRLYERVGGWKLVLFANISPAFPVSLTSYILSFTNIPFYQYQIMTILSNIPYCVLYVMIGASARSWADLISGQGQTWWQWLVLAIGLGSTVGFIAWLGKLTVKYSKELDEEEEEEADLISDVDEGTS</sequence>
<dbReference type="GO" id="GO:0005886">
    <property type="term" value="C:plasma membrane"/>
    <property type="evidence" value="ECO:0007669"/>
    <property type="project" value="UniProtKB-SubCell"/>
</dbReference>
<name>A0A1Y1YF42_9FUNG</name>
<feature type="transmembrane region" description="Helical" evidence="7">
    <location>
        <begin position="23"/>
        <end position="46"/>
    </location>
</feature>
<proteinExistence type="predicted"/>
<keyword evidence="10" id="KW-1185">Reference proteome</keyword>
<evidence type="ECO:0000256" key="7">
    <source>
        <dbReference type="SAM" id="Phobius"/>
    </source>
</evidence>
<evidence type="ECO:0000256" key="4">
    <source>
        <dbReference type="ARBA" id="ARBA00022989"/>
    </source>
</evidence>
<feature type="transmembrane region" description="Helical" evidence="7">
    <location>
        <begin position="89"/>
        <end position="113"/>
    </location>
</feature>
<keyword evidence="5 7" id="KW-0472">Membrane</keyword>
<feature type="transmembrane region" description="Helical" evidence="7">
    <location>
        <begin position="58"/>
        <end position="77"/>
    </location>
</feature>
<evidence type="ECO:0000256" key="1">
    <source>
        <dbReference type="ARBA" id="ARBA00004651"/>
    </source>
</evidence>
<keyword evidence="4 7" id="KW-1133">Transmembrane helix</keyword>
<dbReference type="PANTHER" id="PTHR12677">
    <property type="entry name" value="GOLGI APPARATUS MEMBRANE PROTEIN TVP38-RELATED"/>
    <property type="match status" value="1"/>
</dbReference>